<dbReference type="VEuPathDB" id="FungiDB:VP01_1662g2"/>
<dbReference type="EMBL" id="LAVV01006462">
    <property type="protein sequence ID" value="KNZ59783.1"/>
    <property type="molecule type" value="Genomic_DNA"/>
</dbReference>
<keyword evidence="2" id="KW-0812">Transmembrane</keyword>
<evidence type="ECO:0000313" key="3">
    <source>
        <dbReference type="EMBL" id="KNZ59783.1"/>
    </source>
</evidence>
<feature type="transmembrane region" description="Helical" evidence="2">
    <location>
        <begin position="172"/>
        <end position="189"/>
    </location>
</feature>
<keyword evidence="4" id="KW-1185">Reference proteome</keyword>
<comment type="caution">
    <text evidence="3">The sequence shown here is derived from an EMBL/GenBank/DDBJ whole genome shotgun (WGS) entry which is preliminary data.</text>
</comment>
<keyword evidence="2" id="KW-0472">Membrane</keyword>
<gene>
    <name evidence="3" type="ORF">VP01_1662g2</name>
</gene>
<organism evidence="3 4">
    <name type="scientific">Puccinia sorghi</name>
    <dbReference type="NCBI Taxonomy" id="27349"/>
    <lineage>
        <taxon>Eukaryota</taxon>
        <taxon>Fungi</taxon>
        <taxon>Dikarya</taxon>
        <taxon>Basidiomycota</taxon>
        <taxon>Pucciniomycotina</taxon>
        <taxon>Pucciniomycetes</taxon>
        <taxon>Pucciniales</taxon>
        <taxon>Pucciniaceae</taxon>
        <taxon>Puccinia</taxon>
    </lineage>
</organism>
<accession>A0A0L6VGA5</accession>
<feature type="region of interest" description="Disordered" evidence="1">
    <location>
        <begin position="1"/>
        <end position="37"/>
    </location>
</feature>
<evidence type="ECO:0000313" key="4">
    <source>
        <dbReference type="Proteomes" id="UP000037035"/>
    </source>
</evidence>
<evidence type="ECO:0000256" key="2">
    <source>
        <dbReference type="SAM" id="Phobius"/>
    </source>
</evidence>
<name>A0A0L6VGA5_9BASI</name>
<sequence>MANCSKTNHAQTPSKQTRKTSSNYGQSSPKGDPDPLEGVRRELLSRIDLFLKSRLEWDELVLNKSLDLILKSLDTQAEIRSEPFCPSASLASHHKLFLHLEAQILQLKNIAFLSLLPPTSSTVQNACFLQKCHEDEVILEDGYAWKQFCKLNEYYHELKALLDTMKCMREDLMFFFFFFFFFFFTNLAFKIQELNEHFETLVEKSCKTHSTRMIFEGPIGFSWSLPRMSKCRLEISIYRQHPRYGLFLADFSRPASTGDHLISLSTHYLHSLQFHHSLYHVIVSQDTPLPEKQAAVSYWACQPLMYDKCDLKDLLEAEFPSSFNPPISTPRKVTQKKKQ</sequence>
<reference evidence="3 4" key="1">
    <citation type="submission" date="2015-08" db="EMBL/GenBank/DDBJ databases">
        <title>Next Generation Sequencing and Analysis of the Genome of Puccinia sorghi L Schw, the Causal Agent of Maize Common Rust.</title>
        <authorList>
            <person name="Rochi L."/>
            <person name="Burguener G."/>
            <person name="Darino M."/>
            <person name="Turjanski A."/>
            <person name="Kreff E."/>
            <person name="Dieguez M.J."/>
            <person name="Sacco F."/>
        </authorList>
    </citation>
    <scope>NUCLEOTIDE SEQUENCE [LARGE SCALE GENOMIC DNA]</scope>
    <source>
        <strain evidence="3 4">RO10H11247</strain>
    </source>
</reference>
<evidence type="ECO:0000256" key="1">
    <source>
        <dbReference type="SAM" id="MobiDB-lite"/>
    </source>
</evidence>
<dbReference type="Proteomes" id="UP000037035">
    <property type="component" value="Unassembled WGS sequence"/>
</dbReference>
<dbReference type="AlphaFoldDB" id="A0A0L6VGA5"/>
<keyword evidence="2" id="KW-1133">Transmembrane helix</keyword>
<dbReference type="OrthoDB" id="2500126at2759"/>
<feature type="compositionally biased region" description="Polar residues" evidence="1">
    <location>
        <begin position="1"/>
        <end position="29"/>
    </location>
</feature>
<protein>
    <submittedName>
        <fullName evidence="3">Uncharacterized protein</fullName>
    </submittedName>
</protein>
<proteinExistence type="predicted"/>